<evidence type="ECO:0000313" key="2">
    <source>
        <dbReference type="Proteomes" id="UP000267630"/>
    </source>
</evidence>
<name>A0A7Z9CSJ2_RAOTE</name>
<evidence type="ECO:0000313" key="1">
    <source>
        <dbReference type="EMBL" id="VED49502.1"/>
    </source>
</evidence>
<evidence type="ECO:0008006" key="3">
    <source>
        <dbReference type="Google" id="ProtNLM"/>
    </source>
</evidence>
<accession>A0A7Z9CSJ2</accession>
<protein>
    <recommendedName>
        <fullName evidence="3">Ead/Ea22-like family protein</fullName>
    </recommendedName>
</protein>
<organism evidence="1 2">
    <name type="scientific">Raoultella terrigena</name>
    <name type="common">Klebsiella terrigena</name>
    <dbReference type="NCBI Taxonomy" id="577"/>
    <lineage>
        <taxon>Bacteria</taxon>
        <taxon>Pseudomonadati</taxon>
        <taxon>Pseudomonadota</taxon>
        <taxon>Gammaproteobacteria</taxon>
        <taxon>Enterobacterales</taxon>
        <taxon>Enterobacteriaceae</taxon>
        <taxon>Klebsiella/Raoultella group</taxon>
        <taxon>Raoultella</taxon>
    </lineage>
</organism>
<dbReference type="RefSeq" id="WP_227697866.1">
    <property type="nucleotide sequence ID" value="NZ_CP050508.1"/>
</dbReference>
<keyword evidence="2" id="KW-1185">Reference proteome</keyword>
<reference evidence="1 2" key="1">
    <citation type="submission" date="2018-12" db="EMBL/GenBank/DDBJ databases">
        <authorList>
            <consortium name="Pathogen Informatics"/>
        </authorList>
    </citation>
    <scope>NUCLEOTIDE SEQUENCE [LARGE SCALE GENOMIC DNA]</scope>
    <source>
        <strain evidence="1 2">NCTC9997</strain>
    </source>
</reference>
<sequence length="196" mass="21859">MTRNLTEKRIAEILARAEVCDDSVLTDYADIASAMRELQERRKAEQDRDPLAYTDERNIGYINQGRDTAHLWGEQNSEPADVALYRHAQPARVETEDLYKLANHIASSKSGLPDEWLDWAKELETDIRRAAVLQVGNSLVIPDSIRDALLKSLAAMEFMGDTLNNLDAVCTEDVGFVAPAFDAVRSVLAAAQQEVK</sequence>
<dbReference type="EMBL" id="LR134253">
    <property type="protein sequence ID" value="VED49502.1"/>
    <property type="molecule type" value="Genomic_DNA"/>
</dbReference>
<proteinExistence type="predicted"/>
<dbReference type="GeneID" id="68702184"/>
<dbReference type="Proteomes" id="UP000267630">
    <property type="component" value="Chromosome 3"/>
</dbReference>
<dbReference type="AlphaFoldDB" id="A0A7Z9CSJ2"/>
<gene>
    <name evidence="1" type="ORF">NCTC9997_02783</name>
</gene>